<dbReference type="WBParaSite" id="NBR_0001418001-mRNA-1">
    <property type="protein sequence ID" value="NBR_0001418001-mRNA-1"/>
    <property type="gene ID" value="NBR_0001418001"/>
</dbReference>
<dbReference type="InterPro" id="IPR002018">
    <property type="entry name" value="CarbesteraseB"/>
</dbReference>
<reference evidence="2 3" key="2">
    <citation type="submission" date="2018-11" db="EMBL/GenBank/DDBJ databases">
        <authorList>
            <consortium name="Pathogen Informatics"/>
        </authorList>
    </citation>
    <scope>NUCLEOTIDE SEQUENCE [LARGE SCALE GENOMIC DNA]</scope>
</reference>
<dbReference type="PANTHER" id="PTHR11559">
    <property type="entry name" value="CARBOXYLESTERASE"/>
    <property type="match status" value="1"/>
</dbReference>
<dbReference type="Proteomes" id="UP000271162">
    <property type="component" value="Unassembled WGS sequence"/>
</dbReference>
<organism evidence="4">
    <name type="scientific">Nippostrongylus brasiliensis</name>
    <name type="common">Rat hookworm</name>
    <dbReference type="NCBI Taxonomy" id="27835"/>
    <lineage>
        <taxon>Eukaryota</taxon>
        <taxon>Metazoa</taxon>
        <taxon>Ecdysozoa</taxon>
        <taxon>Nematoda</taxon>
        <taxon>Chromadorea</taxon>
        <taxon>Rhabditida</taxon>
        <taxon>Rhabditina</taxon>
        <taxon>Rhabditomorpha</taxon>
        <taxon>Strongyloidea</taxon>
        <taxon>Heligmosomidae</taxon>
        <taxon>Nippostrongylus</taxon>
    </lineage>
</organism>
<dbReference type="EMBL" id="UYSL01021267">
    <property type="protein sequence ID" value="VDL77770.1"/>
    <property type="molecule type" value="Genomic_DNA"/>
</dbReference>
<evidence type="ECO:0000313" key="4">
    <source>
        <dbReference type="WBParaSite" id="NBR_0001418001-mRNA-1"/>
    </source>
</evidence>
<feature type="domain" description="Carboxylesterase type B" evidence="1">
    <location>
        <begin position="19"/>
        <end position="116"/>
    </location>
</feature>
<dbReference type="STRING" id="27835.A0A0N4YCB9"/>
<dbReference type="InterPro" id="IPR050309">
    <property type="entry name" value="Type-B_Carboxylest/Lipase"/>
</dbReference>
<dbReference type="InterPro" id="IPR019819">
    <property type="entry name" value="Carboxylesterase_B_CS"/>
</dbReference>
<dbReference type="SUPFAM" id="SSF53474">
    <property type="entry name" value="alpha/beta-Hydrolases"/>
    <property type="match status" value="1"/>
</dbReference>
<sequence>MSVFRRHTVWCRVELWITAPRQANPYGSVYDATYYRPKCPQSNGGNNVNEDCLYLNVFAQQVGNQSASAAVMVFIDGSNGLAEGGWDSSTQKGMVTNLVSRGVVVVTLQYRLGALAAISIVDDLY</sequence>
<keyword evidence="3" id="KW-1185">Reference proteome</keyword>
<gene>
    <name evidence="2" type="ORF">NBR_LOCUS14181</name>
</gene>
<protein>
    <submittedName>
        <fullName evidence="4">COesterase domain-containing protein</fullName>
    </submittedName>
</protein>
<dbReference type="Pfam" id="PF00135">
    <property type="entry name" value="COesterase"/>
    <property type="match status" value="1"/>
</dbReference>
<evidence type="ECO:0000259" key="1">
    <source>
        <dbReference type="Pfam" id="PF00135"/>
    </source>
</evidence>
<evidence type="ECO:0000313" key="2">
    <source>
        <dbReference type="EMBL" id="VDL77770.1"/>
    </source>
</evidence>
<accession>A0A0N4YCB9</accession>
<dbReference type="Gene3D" id="3.40.50.1820">
    <property type="entry name" value="alpha/beta hydrolase"/>
    <property type="match status" value="1"/>
</dbReference>
<evidence type="ECO:0000313" key="3">
    <source>
        <dbReference type="Proteomes" id="UP000271162"/>
    </source>
</evidence>
<dbReference type="PROSITE" id="PS00941">
    <property type="entry name" value="CARBOXYLESTERASE_B_2"/>
    <property type="match status" value="1"/>
</dbReference>
<dbReference type="InterPro" id="IPR029058">
    <property type="entry name" value="AB_hydrolase_fold"/>
</dbReference>
<proteinExistence type="predicted"/>
<reference evidence="4" key="1">
    <citation type="submission" date="2017-02" db="UniProtKB">
        <authorList>
            <consortium name="WormBaseParasite"/>
        </authorList>
    </citation>
    <scope>IDENTIFICATION</scope>
</reference>
<name>A0A0N4YCB9_NIPBR</name>
<dbReference type="AlphaFoldDB" id="A0A0N4YCB9"/>